<dbReference type="InterPro" id="IPR041677">
    <property type="entry name" value="DNA2/NAM7_AAA_11"/>
</dbReference>
<dbReference type="InterPro" id="IPR011990">
    <property type="entry name" value="TPR-like_helical_dom_sf"/>
</dbReference>
<keyword evidence="1" id="KW-0862">Zinc</keyword>
<proteinExistence type="predicted"/>
<dbReference type="GO" id="GO:0005829">
    <property type="term" value="C:cytosol"/>
    <property type="evidence" value="ECO:0007669"/>
    <property type="project" value="TreeGrafter"/>
</dbReference>
<dbReference type="EMBL" id="OU900104">
    <property type="protein sequence ID" value="CAG9856146.1"/>
    <property type="molecule type" value="Genomic_DNA"/>
</dbReference>
<dbReference type="GO" id="GO:0008270">
    <property type="term" value="F:zinc ion binding"/>
    <property type="evidence" value="ECO:0007669"/>
    <property type="project" value="UniProtKB-KW"/>
</dbReference>
<sequence length="1469" mass="167218">MTAFAVEMERQAQMYLKQKNWSQAIELLDGLLADDRLRNDVEKTVSFLTDRAECYLELNKHQAVIADSKDIIKLCPDQSDYNVCLARKRLIHSLYMLQRFAEADMAARDWLILIQESDVNKETKAALESLLGGFINCTNAKQKNFNLLKILDANFTNGFNATAKTKPMRPTTPAVACVYCDLAFADKAELRAHCRTDAHQTAVMSDDGRDWRWRPPPRGLTSDAYLLCDNWRDARCCRYGVQCVRAHGDDELAEWRERFRYREMRMMRAKEKELFGKSYTEDILEKWSQSLHPESLMRCRIDDVDDRCDRPLSVTVSSKNSVHEWTYTMKTKRPLKAVALLQDTHRNHFFIGGIYVKNCKIDLKNNQEWISPSSTNQESMLSVRYRINVVFTTGIYGTFRQSIAFDFSSGPLLVKHMCVDVAPDTDLQMIHDIRKEITVSMAERWTSPGVDVVPYHSTVENDDANEEWEKRLRSMYPCPMAETFALSRDTVSEPGFTKNNYRERMHELLFVEEMARYDLIARYNLTAKLQIAHSYILSPNSAAASTAKYSNNGELFASVNLCRELSEDTSEGRLILMHCNSVYLSLKTSREAKETKRRVYEARIEDKGKDAIYLRLSAATVEELKLTPDSDVEVDIQFQLNRIPYCEWHYTLDKISDFGLIFPETYLEPNIPWSPSRQWSKTLDSRLNIKQKEAVNAITTPINIQLPPILVIGPFGTGKTFTLAQAMRELIKDRSHRILLCTHSNSAADLYIRDYLDRWVEEGVEEARPLRIYYTKRWVSTVHPSVQKYCLIKTDGAYRHFLPPTLADLSPRRVVVVTLSTSSYLSHVGVPRGFFTHILVDEAAQAIECETATPLAVAGAETRVVLAGDHMQLGPDVFSPFARERELHVSLLERLYDRYPARFPCKILLCENYRAHESIVRFTSESFYDQKMVASGKQPRHADFYPLTFFTTRGEDVQDKNSTAFYNDSEVYEVVERVSELKRNWPIEWGSYTDQSIGVVTPYADQVFRIRSELRKRRVDNVGVERVLNVQGKQFRCVVLSTVRTRKTCRADASQSEVDYGFLSNAKLLNTAITRAQSLVAVVGDPIALCSLGRCSKVWERFVQICNDNGSLFGITWTQLKLQLDGIELKKIYTLNPLAPEFIPRRYKELRVVQPPSEPPMVDVSSKEPPQPVVAPPPPPPPTTLVSQLPPPVISPYPLQDLRFFPQLLYPQQPRPFLFNLIPPPLTNGYARPPPIVDPAAMVARLRQPLRTNNKSVAVPSTARAQNAGDLGLSIGRAGVQQVSSNKLIQFMNNVHFPEAHVLNDCVNLLPQSMSLADMLLQPASLQERWYDYLKATSGIEAAEKFKYLLHTTNQKGSKPSDGALFDRSTPSDSPTFCWYDSPTNQINFDKSVYMTERTAGGGVVVAATAADGRIERRPDEAFANLSVVDDSDVDEVFRAFTRKGDAISANGDAQQRGVTVPKFYKYFQ</sequence>
<protein>
    <recommendedName>
        <fullName evidence="3">C3H1-type domain-containing protein</fullName>
    </recommendedName>
</protein>
<evidence type="ECO:0000256" key="1">
    <source>
        <dbReference type="PROSITE-ProRule" id="PRU00723"/>
    </source>
</evidence>
<dbReference type="FunFam" id="3.40.50.300:FF:000419">
    <property type="entry name" value="Probable helicase with zinc finger domain"/>
    <property type="match status" value="1"/>
</dbReference>
<organism evidence="4 5">
    <name type="scientific">Phyllotreta striolata</name>
    <name type="common">Striped flea beetle</name>
    <name type="synonym">Crioceris striolata</name>
    <dbReference type="NCBI Taxonomy" id="444603"/>
    <lineage>
        <taxon>Eukaryota</taxon>
        <taxon>Metazoa</taxon>
        <taxon>Ecdysozoa</taxon>
        <taxon>Arthropoda</taxon>
        <taxon>Hexapoda</taxon>
        <taxon>Insecta</taxon>
        <taxon>Pterygota</taxon>
        <taxon>Neoptera</taxon>
        <taxon>Endopterygota</taxon>
        <taxon>Coleoptera</taxon>
        <taxon>Polyphaga</taxon>
        <taxon>Cucujiformia</taxon>
        <taxon>Chrysomeloidea</taxon>
        <taxon>Chrysomelidae</taxon>
        <taxon>Galerucinae</taxon>
        <taxon>Alticini</taxon>
        <taxon>Phyllotreta</taxon>
    </lineage>
</organism>
<dbReference type="Gene3D" id="1.25.40.10">
    <property type="entry name" value="Tetratricopeptide repeat domain"/>
    <property type="match status" value="1"/>
</dbReference>
<dbReference type="InterPro" id="IPR047187">
    <property type="entry name" value="SF1_C_Upf1"/>
</dbReference>
<gene>
    <name evidence="4" type="ORF">PHYEVI_LOCUS2572</name>
</gene>
<dbReference type="PANTHER" id="PTHR10887">
    <property type="entry name" value="DNA2/NAM7 HELICASE FAMILY"/>
    <property type="match status" value="1"/>
</dbReference>
<dbReference type="PROSITE" id="PS50103">
    <property type="entry name" value="ZF_C3H1"/>
    <property type="match status" value="1"/>
</dbReference>
<evidence type="ECO:0000259" key="3">
    <source>
        <dbReference type="PROSITE" id="PS50103"/>
    </source>
</evidence>
<reference evidence="4" key="1">
    <citation type="submission" date="2022-01" db="EMBL/GenBank/DDBJ databases">
        <authorList>
            <person name="King R."/>
        </authorList>
    </citation>
    <scope>NUCLEOTIDE SEQUENCE</scope>
</reference>
<keyword evidence="1" id="KW-0479">Metal-binding</keyword>
<dbReference type="PROSITE" id="PS00028">
    <property type="entry name" value="ZINC_FINGER_C2H2_1"/>
    <property type="match status" value="1"/>
</dbReference>
<dbReference type="InterPro" id="IPR013087">
    <property type="entry name" value="Znf_C2H2_type"/>
</dbReference>
<feature type="compositionally biased region" description="Pro residues" evidence="2">
    <location>
        <begin position="1169"/>
        <end position="1183"/>
    </location>
</feature>
<name>A0A9N9THM1_PHYSR</name>
<dbReference type="SUPFAM" id="SSF48452">
    <property type="entry name" value="TPR-like"/>
    <property type="match status" value="1"/>
</dbReference>
<dbReference type="PANTHER" id="PTHR10887:SF365">
    <property type="entry name" value="HELICASE WITH ZINC FINGER DOMAIN-RELATED"/>
    <property type="match status" value="1"/>
</dbReference>
<evidence type="ECO:0000256" key="2">
    <source>
        <dbReference type="SAM" id="MobiDB-lite"/>
    </source>
</evidence>
<dbReference type="InterPro" id="IPR045055">
    <property type="entry name" value="DNA2/NAM7-like"/>
</dbReference>
<dbReference type="Pfam" id="PF13087">
    <property type="entry name" value="AAA_12"/>
    <property type="match status" value="1"/>
</dbReference>
<dbReference type="GO" id="GO:0004386">
    <property type="term" value="F:helicase activity"/>
    <property type="evidence" value="ECO:0007669"/>
    <property type="project" value="InterPro"/>
</dbReference>
<dbReference type="SUPFAM" id="SSF52540">
    <property type="entry name" value="P-loop containing nucleoside triphosphate hydrolases"/>
    <property type="match status" value="1"/>
</dbReference>
<dbReference type="CDD" id="cd18808">
    <property type="entry name" value="SF1_C_Upf1"/>
    <property type="match status" value="1"/>
</dbReference>
<dbReference type="InterPro" id="IPR041679">
    <property type="entry name" value="DNA2/NAM7-like_C"/>
</dbReference>
<dbReference type="OrthoDB" id="5988104at2759"/>
<dbReference type="Gene3D" id="3.40.50.300">
    <property type="entry name" value="P-loop containing nucleotide triphosphate hydrolases"/>
    <property type="match status" value="2"/>
</dbReference>
<evidence type="ECO:0000313" key="4">
    <source>
        <dbReference type="EMBL" id="CAG9856146.1"/>
    </source>
</evidence>
<feature type="domain" description="C3H1-type" evidence="3">
    <location>
        <begin position="227"/>
        <end position="250"/>
    </location>
</feature>
<keyword evidence="5" id="KW-1185">Reference proteome</keyword>
<feature type="region of interest" description="Disordered" evidence="2">
    <location>
        <begin position="1158"/>
        <end position="1183"/>
    </location>
</feature>
<dbReference type="Proteomes" id="UP001153712">
    <property type="component" value="Chromosome 11"/>
</dbReference>
<dbReference type="InterPro" id="IPR027417">
    <property type="entry name" value="P-loop_NTPase"/>
</dbReference>
<dbReference type="GO" id="GO:0035194">
    <property type="term" value="P:regulatory ncRNA-mediated post-transcriptional gene silencing"/>
    <property type="evidence" value="ECO:0007669"/>
    <property type="project" value="TreeGrafter"/>
</dbReference>
<accession>A0A9N9THM1</accession>
<dbReference type="GO" id="GO:0043186">
    <property type="term" value="C:P granule"/>
    <property type="evidence" value="ECO:0007669"/>
    <property type="project" value="TreeGrafter"/>
</dbReference>
<dbReference type="InterPro" id="IPR000571">
    <property type="entry name" value="Znf_CCCH"/>
</dbReference>
<evidence type="ECO:0000313" key="5">
    <source>
        <dbReference type="Proteomes" id="UP001153712"/>
    </source>
</evidence>
<dbReference type="Pfam" id="PF13086">
    <property type="entry name" value="AAA_11"/>
    <property type="match status" value="2"/>
</dbReference>
<feature type="zinc finger region" description="C3H1-type" evidence="1">
    <location>
        <begin position="227"/>
        <end position="250"/>
    </location>
</feature>
<keyword evidence="1" id="KW-0863">Zinc-finger</keyword>